<keyword evidence="5" id="KW-0169">Cobalamin biosynthesis</keyword>
<evidence type="ECO:0000256" key="4">
    <source>
        <dbReference type="ARBA" id="ARBA00012285"/>
    </source>
</evidence>
<dbReference type="GO" id="GO:0009236">
    <property type="term" value="P:cobalamin biosynthetic process"/>
    <property type="evidence" value="ECO:0007669"/>
    <property type="project" value="UniProtKB-UniPathway"/>
</dbReference>
<protein>
    <recommendedName>
        <fullName evidence="4">threonine-phosphate decarboxylase</fullName>
        <ecNumber evidence="4">4.1.1.81</ecNumber>
    </recommendedName>
    <alternativeName>
        <fullName evidence="8">L-threonine-O-3-phosphate decarboxylase</fullName>
    </alternativeName>
</protein>
<dbReference type="SUPFAM" id="SSF53383">
    <property type="entry name" value="PLP-dependent transferases"/>
    <property type="match status" value="1"/>
</dbReference>
<evidence type="ECO:0000256" key="1">
    <source>
        <dbReference type="ARBA" id="ARBA00001933"/>
    </source>
</evidence>
<reference evidence="11 12" key="1">
    <citation type="submission" date="2018-06" db="EMBL/GenBank/DDBJ databases">
        <title>Paenibacillus imtechensis sp. nov.</title>
        <authorList>
            <person name="Pinnaka A.K."/>
            <person name="Singh H."/>
            <person name="Kaur M."/>
        </authorList>
    </citation>
    <scope>NUCLEOTIDE SEQUENCE [LARGE SCALE GENOMIC DNA]</scope>
    <source>
        <strain evidence="11 12">SMB1</strain>
    </source>
</reference>
<accession>A0A2W1LMW5</accession>
<dbReference type="PROSITE" id="PS00105">
    <property type="entry name" value="AA_TRANSFER_CLASS_1"/>
    <property type="match status" value="1"/>
</dbReference>
<dbReference type="CDD" id="cd00609">
    <property type="entry name" value="AAT_like"/>
    <property type="match status" value="1"/>
</dbReference>
<dbReference type="InterPro" id="IPR004838">
    <property type="entry name" value="NHTrfase_class1_PyrdxlP-BS"/>
</dbReference>
<evidence type="ECO:0000256" key="5">
    <source>
        <dbReference type="ARBA" id="ARBA00022573"/>
    </source>
</evidence>
<feature type="domain" description="Aminotransferase class I/classII large" evidence="10">
    <location>
        <begin position="24"/>
        <end position="350"/>
    </location>
</feature>
<dbReference type="Gene3D" id="3.40.640.10">
    <property type="entry name" value="Type I PLP-dependent aspartate aminotransferase-like (Major domain)"/>
    <property type="match status" value="1"/>
</dbReference>
<dbReference type="InterPro" id="IPR005860">
    <property type="entry name" value="CobD"/>
</dbReference>
<evidence type="ECO:0000313" key="12">
    <source>
        <dbReference type="Proteomes" id="UP000249522"/>
    </source>
</evidence>
<sequence>MLERFGHGGDLLTAQEAFGGTAADFLDFSSNMNPLGPPQAVLAVIQDYARIITAYPDPASRRLIAKLASLHGVPEESVLIGNGAAELIDLIIRVKQPKAAAVPAPSFIEYSDAVHKAGGQVWNVPLLEEEQFAFNERAADSVEARPSLWIFGSPNNPTGRRVEPALIRRLLDDGHTVVLDEAFIDFMPDGEAATLIKEAAVHERLTVLRSMTKFYAVPGIRLGYAIAHPDVVRGMRWLQVPWSVNSLAQAIGEAALEDSGFAERTLEWLAAERPYLAEQLGRLGLRVYPGEANYILFSLPTETGLTAGDLQRAMGRKGVLIRDASLFAGLGSQYCRVAVKLRRDNDRLLAALQACLASDTGKAGAGLEVK</sequence>
<evidence type="ECO:0000256" key="2">
    <source>
        <dbReference type="ARBA" id="ARBA00003444"/>
    </source>
</evidence>
<dbReference type="Gene3D" id="3.90.1150.10">
    <property type="entry name" value="Aspartate Aminotransferase, domain 1"/>
    <property type="match status" value="1"/>
</dbReference>
<dbReference type="PANTHER" id="PTHR42885:SF1">
    <property type="entry name" value="THREONINE-PHOSPHATE DECARBOXYLASE"/>
    <property type="match status" value="1"/>
</dbReference>
<comment type="catalytic activity">
    <reaction evidence="9">
        <text>O-phospho-L-threonine + H(+) = (R)-1-aminopropan-2-yl phosphate + CO2</text>
        <dbReference type="Rhea" id="RHEA:11492"/>
        <dbReference type="ChEBI" id="CHEBI:15378"/>
        <dbReference type="ChEBI" id="CHEBI:16526"/>
        <dbReference type="ChEBI" id="CHEBI:58563"/>
        <dbReference type="ChEBI" id="CHEBI:58675"/>
        <dbReference type="EC" id="4.1.1.81"/>
    </reaction>
</comment>
<dbReference type="Pfam" id="PF00155">
    <property type="entry name" value="Aminotran_1_2"/>
    <property type="match status" value="1"/>
</dbReference>
<evidence type="ECO:0000256" key="9">
    <source>
        <dbReference type="ARBA" id="ARBA00048531"/>
    </source>
</evidence>
<dbReference type="RefSeq" id="WP_111146223.1">
    <property type="nucleotide sequence ID" value="NZ_QKRB01000041.1"/>
</dbReference>
<dbReference type="GO" id="GO:0030170">
    <property type="term" value="F:pyridoxal phosphate binding"/>
    <property type="evidence" value="ECO:0007669"/>
    <property type="project" value="InterPro"/>
</dbReference>
<gene>
    <name evidence="11" type="ORF">DNH61_08440</name>
</gene>
<evidence type="ECO:0000259" key="10">
    <source>
        <dbReference type="Pfam" id="PF00155"/>
    </source>
</evidence>
<evidence type="ECO:0000256" key="6">
    <source>
        <dbReference type="ARBA" id="ARBA00022898"/>
    </source>
</evidence>
<keyword evidence="12" id="KW-1185">Reference proteome</keyword>
<evidence type="ECO:0000256" key="7">
    <source>
        <dbReference type="ARBA" id="ARBA00023239"/>
    </source>
</evidence>
<organism evidence="11 12">
    <name type="scientific">Paenibacillus sambharensis</name>
    <dbReference type="NCBI Taxonomy" id="1803190"/>
    <lineage>
        <taxon>Bacteria</taxon>
        <taxon>Bacillati</taxon>
        <taxon>Bacillota</taxon>
        <taxon>Bacilli</taxon>
        <taxon>Bacillales</taxon>
        <taxon>Paenibacillaceae</taxon>
        <taxon>Paenibacillus</taxon>
    </lineage>
</organism>
<evidence type="ECO:0000313" key="11">
    <source>
        <dbReference type="EMBL" id="PZD96225.1"/>
    </source>
</evidence>
<proteinExistence type="predicted"/>
<dbReference type="InterPro" id="IPR015421">
    <property type="entry name" value="PyrdxlP-dep_Trfase_major"/>
</dbReference>
<keyword evidence="7" id="KW-0456">Lyase</keyword>
<dbReference type="InterPro" id="IPR004839">
    <property type="entry name" value="Aminotransferase_I/II_large"/>
</dbReference>
<dbReference type="PANTHER" id="PTHR42885">
    <property type="entry name" value="HISTIDINOL-PHOSPHATE AMINOTRANSFERASE-RELATED"/>
    <property type="match status" value="1"/>
</dbReference>
<dbReference type="OrthoDB" id="9813612at2"/>
<dbReference type="UniPathway" id="UPA00148"/>
<comment type="cofactor">
    <cofactor evidence="1">
        <name>pyridoxal 5'-phosphate</name>
        <dbReference type="ChEBI" id="CHEBI:597326"/>
    </cofactor>
</comment>
<comment type="pathway">
    <text evidence="3">Cofactor biosynthesis; adenosylcobalamin biosynthesis.</text>
</comment>
<dbReference type="EC" id="4.1.1.81" evidence="4"/>
<keyword evidence="6" id="KW-0663">Pyridoxal phosphate</keyword>
<dbReference type="GO" id="GO:0048472">
    <property type="term" value="F:threonine-phosphate decarboxylase activity"/>
    <property type="evidence" value="ECO:0007669"/>
    <property type="project" value="UniProtKB-EC"/>
</dbReference>
<dbReference type="AlphaFoldDB" id="A0A2W1LMW5"/>
<comment type="caution">
    <text evidence="11">The sequence shown here is derived from an EMBL/GenBank/DDBJ whole genome shotgun (WGS) entry which is preliminary data.</text>
</comment>
<evidence type="ECO:0000256" key="3">
    <source>
        <dbReference type="ARBA" id="ARBA00004953"/>
    </source>
</evidence>
<comment type="function">
    <text evidence="2">Decarboxylates L-threonine-O-3-phosphate to yield (R)-1-amino-2-propanol O-2-phosphate, the precursor for the linkage between the nucleotide loop and the corrin ring in cobalamin.</text>
</comment>
<dbReference type="InterPro" id="IPR015424">
    <property type="entry name" value="PyrdxlP-dep_Trfase"/>
</dbReference>
<dbReference type="NCBIfam" id="TIGR01140">
    <property type="entry name" value="L_thr_O3P_dcar"/>
    <property type="match status" value="1"/>
</dbReference>
<dbReference type="EMBL" id="QKRB01000041">
    <property type="protein sequence ID" value="PZD96225.1"/>
    <property type="molecule type" value="Genomic_DNA"/>
</dbReference>
<dbReference type="Proteomes" id="UP000249522">
    <property type="component" value="Unassembled WGS sequence"/>
</dbReference>
<evidence type="ECO:0000256" key="8">
    <source>
        <dbReference type="ARBA" id="ARBA00029996"/>
    </source>
</evidence>
<dbReference type="InterPro" id="IPR015422">
    <property type="entry name" value="PyrdxlP-dep_Trfase_small"/>
</dbReference>
<name>A0A2W1LMW5_9BACL</name>